<keyword evidence="5" id="KW-1185">Reference proteome</keyword>
<protein>
    <submittedName>
        <fullName evidence="4">HAD family hydrolase</fullName>
    </submittedName>
</protein>
<gene>
    <name evidence="4" type="ORF">AAW51_1938</name>
</gene>
<dbReference type="PANTHER" id="PTHR46470">
    <property type="entry name" value="N-ACYLNEURAMINATE-9-PHOSPHATASE"/>
    <property type="match status" value="1"/>
</dbReference>
<dbReference type="GO" id="GO:0009231">
    <property type="term" value="P:riboflavin biosynthetic process"/>
    <property type="evidence" value="ECO:0007669"/>
    <property type="project" value="TreeGrafter"/>
</dbReference>
<keyword evidence="3" id="KW-0460">Magnesium</keyword>
<dbReference type="SUPFAM" id="SSF56784">
    <property type="entry name" value="HAD-like"/>
    <property type="match status" value="1"/>
</dbReference>
<dbReference type="Gene3D" id="1.20.120.1600">
    <property type="match status" value="1"/>
</dbReference>
<dbReference type="STRING" id="413882.AAW51_1938"/>
<dbReference type="GO" id="GO:0016787">
    <property type="term" value="F:hydrolase activity"/>
    <property type="evidence" value="ECO:0007669"/>
    <property type="project" value="UniProtKB-KW"/>
</dbReference>
<dbReference type="RefSeq" id="WP_238947810.1">
    <property type="nucleotide sequence ID" value="NZ_CP011371.1"/>
</dbReference>
<dbReference type="NCBIfam" id="TIGR01549">
    <property type="entry name" value="HAD-SF-IA-v1"/>
    <property type="match status" value="1"/>
</dbReference>
<keyword evidence="2 4" id="KW-0378">Hydrolase</keyword>
<dbReference type="PATRIC" id="fig|413882.6.peg.2038"/>
<dbReference type="NCBIfam" id="TIGR01509">
    <property type="entry name" value="HAD-SF-IA-v3"/>
    <property type="match status" value="1"/>
</dbReference>
<sequence length="230" mass="24809">MAPVLALTLDLDDTLWPIWPAIARAETVLHAWLSRAAPATARRFDVAGLRGLRERVAHEHPEWSHDLTQLRLESLRLALHDAGDDPALAVPAFEVFYAERQKVDVFADVEPALDRLAARFPLVALSNGNADLGVVGLARWFADSVTARSFGVGKPDPRIFHEACRRAGAAADRVLHIGDDLALDVQGALGAGLQAAWVVRPEVHPAPEAAPAGTHHVVTDLLQLAERLGA</sequence>
<dbReference type="PANTHER" id="PTHR46470:SF4">
    <property type="entry name" value="5-AMINO-6-(5-PHOSPHO-D-RIBITYLAMINO)URACIL PHOSPHATASE YIGB"/>
    <property type="match status" value="1"/>
</dbReference>
<dbReference type="InterPro" id="IPR051400">
    <property type="entry name" value="HAD-like_hydrolase"/>
</dbReference>
<evidence type="ECO:0000313" key="5">
    <source>
        <dbReference type="Proteomes" id="UP000035352"/>
    </source>
</evidence>
<dbReference type="EMBL" id="CP011371">
    <property type="protein sequence ID" value="AKJ28629.1"/>
    <property type="molecule type" value="Genomic_DNA"/>
</dbReference>
<dbReference type="KEGG" id="pbh:AAW51_1938"/>
<dbReference type="SFLD" id="SFLDG01129">
    <property type="entry name" value="C1.5:_HAD__Beta-PGM__Phosphata"/>
    <property type="match status" value="1"/>
</dbReference>
<dbReference type="InterPro" id="IPR006439">
    <property type="entry name" value="HAD-SF_hydro_IA"/>
</dbReference>
<dbReference type="Gene3D" id="3.40.50.1000">
    <property type="entry name" value="HAD superfamily/HAD-like"/>
    <property type="match status" value="1"/>
</dbReference>
<dbReference type="Proteomes" id="UP000035352">
    <property type="component" value="Chromosome"/>
</dbReference>
<reference evidence="4 5" key="1">
    <citation type="submission" date="2015-05" db="EMBL/GenBank/DDBJ databases">
        <authorList>
            <person name="Tang B."/>
            <person name="Yu Y."/>
        </authorList>
    </citation>
    <scope>NUCLEOTIDE SEQUENCE [LARGE SCALE GENOMIC DNA]</scope>
    <source>
        <strain evidence="4 5">DSM 7029</strain>
    </source>
</reference>
<dbReference type="SFLD" id="SFLDS00003">
    <property type="entry name" value="Haloacid_Dehalogenase"/>
    <property type="match status" value="1"/>
</dbReference>
<evidence type="ECO:0000256" key="1">
    <source>
        <dbReference type="ARBA" id="ARBA00001946"/>
    </source>
</evidence>
<organism evidence="4 5">
    <name type="scientific">Caldimonas brevitalea</name>
    <dbReference type="NCBI Taxonomy" id="413882"/>
    <lineage>
        <taxon>Bacteria</taxon>
        <taxon>Pseudomonadati</taxon>
        <taxon>Pseudomonadota</taxon>
        <taxon>Betaproteobacteria</taxon>
        <taxon>Burkholderiales</taxon>
        <taxon>Sphaerotilaceae</taxon>
        <taxon>Caldimonas</taxon>
    </lineage>
</organism>
<comment type="cofactor">
    <cofactor evidence="1">
        <name>Mg(2+)</name>
        <dbReference type="ChEBI" id="CHEBI:18420"/>
    </cofactor>
</comment>
<proteinExistence type="predicted"/>
<dbReference type="InterPro" id="IPR036412">
    <property type="entry name" value="HAD-like_sf"/>
</dbReference>
<evidence type="ECO:0000313" key="4">
    <source>
        <dbReference type="EMBL" id="AKJ28629.1"/>
    </source>
</evidence>
<evidence type="ECO:0000256" key="3">
    <source>
        <dbReference type="ARBA" id="ARBA00022842"/>
    </source>
</evidence>
<evidence type="ECO:0000256" key="2">
    <source>
        <dbReference type="ARBA" id="ARBA00022801"/>
    </source>
</evidence>
<dbReference type="AlphaFoldDB" id="A0A0G3BGQ3"/>
<dbReference type="Pfam" id="PF00702">
    <property type="entry name" value="Hydrolase"/>
    <property type="match status" value="1"/>
</dbReference>
<accession>A0A0G3BGQ3</accession>
<dbReference type="InterPro" id="IPR023214">
    <property type="entry name" value="HAD_sf"/>
</dbReference>
<name>A0A0G3BGQ3_9BURK</name>